<dbReference type="RefSeq" id="WP_340338705.1">
    <property type="nucleotide sequence ID" value="NZ_JBBKZS010000018.1"/>
</dbReference>
<reference evidence="2 3" key="1">
    <citation type="submission" date="2024-03" db="EMBL/GenBank/DDBJ databases">
        <title>Novel species of the genus Variovorax.</title>
        <authorList>
            <person name="Liu Q."/>
            <person name="Xin Y.-H."/>
        </authorList>
    </citation>
    <scope>NUCLEOTIDE SEQUENCE [LARGE SCALE GENOMIC DNA]</scope>
    <source>
        <strain evidence="2 3">KACC 18901</strain>
    </source>
</reference>
<dbReference type="EMBL" id="JBBKZS010000018">
    <property type="protein sequence ID" value="MEJ8858645.1"/>
    <property type="molecule type" value="Genomic_DNA"/>
</dbReference>
<keyword evidence="3" id="KW-1185">Reference proteome</keyword>
<feature type="region of interest" description="Disordered" evidence="1">
    <location>
        <begin position="1"/>
        <end position="21"/>
    </location>
</feature>
<sequence>MTANGTEAELKPLSAAQQRELEIPTPERTRRFFPCNREDALILLAGLIISDGFPDEGVRLALQSARVALVEVGLRTTEAALLEAGRSERFPILLELDPGFNPGACHIVGYADIARLVFRSQSEADAFRFRPVDEFDPESVAWQVEPACFGLEGPARFELVERRDPGNLSLGHLVDRIVAGIHCMVELTETQPACLPAVGHFLSNQANATEFNLAGAVAALTAPAEADGAAMASAVVHAFAQASDASARELIDALAHGFTASGSDDDRRGREVEEKWVRIARDVTANRAPLDGDLLSDDKSVLLRAALLALQTDGPTALAAFLTAPKPSGVMVSSAAAFLVGLKQGLINAPWRLKGPRAQQLSFIARALLESLAQNGGQAAAQVISVSSADSDHSTRFSLSMAGRPLIEWEEEKAPDPVEMAWRTDFVRLGYQVVGKGEVAHSWLIALPDDQRIEVVHCNAGGARFPMLRFRLAADRKPRKVKEVDTNFERGGRLWYPRVDASGQRLLCCDLPALPDIAQLGLLAHALSEAVELCSLPPKPVARPRKKSTKPPAA</sequence>
<comment type="caution">
    <text evidence="2">The sequence shown here is derived from an EMBL/GenBank/DDBJ whole genome shotgun (WGS) entry which is preliminary data.</text>
</comment>
<gene>
    <name evidence="2" type="ORF">WKW79_29010</name>
</gene>
<protein>
    <submittedName>
        <fullName evidence="2">Uncharacterized protein</fullName>
    </submittedName>
</protein>
<proteinExistence type="predicted"/>
<accession>A0ABU8XFJ9</accession>
<evidence type="ECO:0000256" key="1">
    <source>
        <dbReference type="SAM" id="MobiDB-lite"/>
    </source>
</evidence>
<dbReference type="Proteomes" id="UP001367030">
    <property type="component" value="Unassembled WGS sequence"/>
</dbReference>
<evidence type="ECO:0000313" key="2">
    <source>
        <dbReference type="EMBL" id="MEJ8858645.1"/>
    </source>
</evidence>
<evidence type="ECO:0000313" key="3">
    <source>
        <dbReference type="Proteomes" id="UP001367030"/>
    </source>
</evidence>
<name>A0ABU8XFJ9_9BURK</name>
<organism evidence="2 3">
    <name type="scientific">Variovorax robiniae</name>
    <dbReference type="NCBI Taxonomy" id="1836199"/>
    <lineage>
        <taxon>Bacteria</taxon>
        <taxon>Pseudomonadati</taxon>
        <taxon>Pseudomonadota</taxon>
        <taxon>Betaproteobacteria</taxon>
        <taxon>Burkholderiales</taxon>
        <taxon>Comamonadaceae</taxon>
        <taxon>Variovorax</taxon>
    </lineage>
</organism>